<dbReference type="PANTHER" id="PTHR33741">
    <property type="entry name" value="TRANSMEMBRANE PROTEIN DDB_G0269096-RELATED"/>
    <property type="match status" value="1"/>
</dbReference>
<gene>
    <name evidence="3" type="ORF">METBIDRAFT_35885</name>
</gene>
<keyword evidence="1" id="KW-0472">Membrane</keyword>
<dbReference type="OrthoDB" id="2016548at2759"/>
<feature type="transmembrane region" description="Helical" evidence="1">
    <location>
        <begin position="102"/>
        <end position="121"/>
    </location>
</feature>
<dbReference type="Pfam" id="PF04982">
    <property type="entry name" value="TM_HPP"/>
    <property type="match status" value="1"/>
</dbReference>
<dbReference type="STRING" id="869754.A0A1A0HKV5"/>
<dbReference type="Proteomes" id="UP000092555">
    <property type="component" value="Unassembled WGS sequence"/>
</dbReference>
<protein>
    <recommendedName>
        <fullName evidence="2">HPP transmembrane region domain-containing protein</fullName>
    </recommendedName>
</protein>
<dbReference type="RefSeq" id="XP_018714919.1">
    <property type="nucleotide sequence ID" value="XM_018856665.1"/>
</dbReference>
<evidence type="ECO:0000259" key="2">
    <source>
        <dbReference type="Pfam" id="PF04982"/>
    </source>
</evidence>
<dbReference type="AlphaFoldDB" id="A0A1A0HKV5"/>
<reference evidence="3 4" key="1">
    <citation type="submission" date="2016-05" db="EMBL/GenBank/DDBJ databases">
        <title>Comparative genomics of biotechnologically important yeasts.</title>
        <authorList>
            <consortium name="DOE Joint Genome Institute"/>
            <person name="Riley R."/>
            <person name="Haridas S."/>
            <person name="Wolfe K.H."/>
            <person name="Lopes M.R."/>
            <person name="Hittinger C.T."/>
            <person name="Goker M."/>
            <person name="Salamov A."/>
            <person name="Wisecaver J."/>
            <person name="Long T.M."/>
            <person name="Aerts A.L."/>
            <person name="Barry K."/>
            <person name="Choi C."/>
            <person name="Clum A."/>
            <person name="Coughlan A.Y."/>
            <person name="Deshpande S."/>
            <person name="Douglass A.P."/>
            <person name="Hanson S.J."/>
            <person name="Klenk H.-P."/>
            <person name="LaButti K."/>
            <person name="Lapidus A."/>
            <person name="Lindquist E."/>
            <person name="Lipzen A."/>
            <person name="Meier-kolthoff J.P."/>
            <person name="Ohm R.A."/>
            <person name="Otillar R.P."/>
            <person name="Pangilinan J."/>
            <person name="Peng Y."/>
            <person name="Rokas A."/>
            <person name="Rosa C.A."/>
            <person name="Scheuner C."/>
            <person name="Sibirny A.A."/>
            <person name="Slot J.C."/>
            <person name="Stielow J.B."/>
            <person name="Sun H."/>
            <person name="Kurtzman C.P."/>
            <person name="Blackwell M."/>
            <person name="Grigoriev I.V."/>
            <person name="Jeffries T.W."/>
        </authorList>
    </citation>
    <scope>NUCLEOTIDE SEQUENCE [LARGE SCALE GENOMIC DNA]</scope>
    <source>
        <strain evidence="3 4">NRRL YB-4993</strain>
    </source>
</reference>
<accession>A0A1A0HKV5</accession>
<proteinExistence type="predicted"/>
<dbReference type="GeneID" id="30029641"/>
<keyword evidence="1" id="KW-0812">Transmembrane</keyword>
<feature type="transmembrane region" description="Helical" evidence="1">
    <location>
        <begin position="74"/>
        <end position="96"/>
    </location>
</feature>
<name>A0A1A0HKV5_9ASCO</name>
<dbReference type="PANTHER" id="PTHR33741:SF5">
    <property type="entry name" value="TRANSMEMBRANE PROTEIN DDB_G0269096-RELATED"/>
    <property type="match status" value="1"/>
</dbReference>
<sequence length="282" mass="30911">MFKFTIDDAINRYLWPSQVSRLPSPVARFLGGSTPRPVSDLWLWLEILVSTFCGIAVIEAIFKTHTVFSDHNAPLIIASYGASAILCFNANGSPLAQPRNVIMGQFLSSLIGLCVQKLFLLSSAGRDNYWAGGALSVAILSVAMSIFNCVHPPGGASALLPCTSEEIQRMSWWYLPAQLVSSVVMVAVACIFGNILRSYPSYWWSGGIMGKPLEDTEKDKEDVLLLPSTVRSEKSHALRYVDGLPRIEIDGGFINLPAGLELSNLEKDWLTSLQKLMAKLES</sequence>
<dbReference type="EMBL" id="LXTC01000001">
    <property type="protein sequence ID" value="OBA24438.1"/>
    <property type="molecule type" value="Genomic_DNA"/>
</dbReference>
<dbReference type="InterPro" id="IPR007065">
    <property type="entry name" value="HPP"/>
</dbReference>
<feature type="domain" description="HPP transmembrane region" evidence="2">
    <location>
        <begin position="42"/>
        <end position="200"/>
    </location>
</feature>
<evidence type="ECO:0000313" key="4">
    <source>
        <dbReference type="Proteomes" id="UP000092555"/>
    </source>
</evidence>
<feature type="transmembrane region" description="Helical" evidence="1">
    <location>
        <begin position="128"/>
        <end position="147"/>
    </location>
</feature>
<evidence type="ECO:0000256" key="1">
    <source>
        <dbReference type="SAM" id="Phobius"/>
    </source>
</evidence>
<feature type="transmembrane region" description="Helical" evidence="1">
    <location>
        <begin position="173"/>
        <end position="196"/>
    </location>
</feature>
<feature type="transmembrane region" description="Helical" evidence="1">
    <location>
        <begin position="41"/>
        <end position="62"/>
    </location>
</feature>
<keyword evidence="4" id="KW-1185">Reference proteome</keyword>
<keyword evidence="1" id="KW-1133">Transmembrane helix</keyword>
<organism evidence="3 4">
    <name type="scientific">Metschnikowia bicuspidata var. bicuspidata NRRL YB-4993</name>
    <dbReference type="NCBI Taxonomy" id="869754"/>
    <lineage>
        <taxon>Eukaryota</taxon>
        <taxon>Fungi</taxon>
        <taxon>Dikarya</taxon>
        <taxon>Ascomycota</taxon>
        <taxon>Saccharomycotina</taxon>
        <taxon>Pichiomycetes</taxon>
        <taxon>Metschnikowiaceae</taxon>
        <taxon>Metschnikowia</taxon>
    </lineage>
</organism>
<dbReference type="InterPro" id="IPR058581">
    <property type="entry name" value="TM_HPP"/>
</dbReference>
<comment type="caution">
    <text evidence="3">The sequence shown here is derived from an EMBL/GenBank/DDBJ whole genome shotgun (WGS) entry which is preliminary data.</text>
</comment>
<evidence type="ECO:0000313" key="3">
    <source>
        <dbReference type="EMBL" id="OBA24438.1"/>
    </source>
</evidence>